<gene>
    <name evidence="1" type="ORF">AVDCRST_MAG93-2960</name>
</gene>
<accession>A0A6J4JIG8</accession>
<feature type="non-terminal residue" evidence="1">
    <location>
        <position position="1"/>
    </location>
</feature>
<protein>
    <submittedName>
        <fullName evidence="1">Uncharacterized protein</fullName>
    </submittedName>
</protein>
<sequence length="37" mass="3960">GRLNVERVTAMLKGVMASVQKMLGGKSQGQSQGQKKK</sequence>
<name>A0A6J4JIG8_9CHLR</name>
<organism evidence="1">
    <name type="scientific">uncultured Chloroflexia bacterium</name>
    <dbReference type="NCBI Taxonomy" id="1672391"/>
    <lineage>
        <taxon>Bacteria</taxon>
        <taxon>Bacillati</taxon>
        <taxon>Chloroflexota</taxon>
        <taxon>Chloroflexia</taxon>
        <taxon>environmental samples</taxon>
    </lineage>
</organism>
<reference evidence="1" key="1">
    <citation type="submission" date="2020-02" db="EMBL/GenBank/DDBJ databases">
        <authorList>
            <person name="Meier V. D."/>
        </authorList>
    </citation>
    <scope>NUCLEOTIDE SEQUENCE</scope>
    <source>
        <strain evidence="1">AVDCRST_MAG93</strain>
    </source>
</reference>
<dbReference type="AlphaFoldDB" id="A0A6J4JIG8"/>
<evidence type="ECO:0000313" key="1">
    <source>
        <dbReference type="EMBL" id="CAA9277273.1"/>
    </source>
</evidence>
<dbReference type="EMBL" id="CADCTR010001015">
    <property type="protein sequence ID" value="CAA9277273.1"/>
    <property type="molecule type" value="Genomic_DNA"/>
</dbReference>
<proteinExistence type="predicted"/>